<reference evidence="5" key="1">
    <citation type="submission" date="2020-06" db="EMBL/GenBank/DDBJ databases">
        <authorList>
            <person name="Li T."/>
            <person name="Hu X."/>
            <person name="Zhang T."/>
            <person name="Song X."/>
            <person name="Zhang H."/>
            <person name="Dai N."/>
            <person name="Sheng W."/>
            <person name="Hou X."/>
            <person name="Wei L."/>
        </authorList>
    </citation>
    <scope>NUCLEOTIDE SEQUENCE</scope>
    <source>
        <strain evidence="5">G02</strain>
        <tissue evidence="5">Leaf</tissue>
    </source>
</reference>
<gene>
    <name evidence="5" type="ORF">Sradi_1082200</name>
</gene>
<dbReference type="InterPro" id="IPR044977">
    <property type="entry name" value="RLT1-3"/>
</dbReference>
<name>A0AAW2V905_SESRA</name>
<keyword evidence="2" id="KW-0539">Nucleus</keyword>
<dbReference type="Pfam" id="PF02791">
    <property type="entry name" value="DDT"/>
    <property type="match status" value="1"/>
</dbReference>
<comment type="subcellular location">
    <subcellularLocation>
        <location evidence="1">Nucleus</location>
    </subcellularLocation>
</comment>
<evidence type="ECO:0000256" key="3">
    <source>
        <dbReference type="SAM" id="MobiDB-lite"/>
    </source>
</evidence>
<dbReference type="GO" id="GO:0006357">
    <property type="term" value="P:regulation of transcription by RNA polymerase II"/>
    <property type="evidence" value="ECO:0007669"/>
    <property type="project" value="InterPro"/>
</dbReference>
<organism evidence="5">
    <name type="scientific">Sesamum radiatum</name>
    <name type="common">Black benniseed</name>
    <dbReference type="NCBI Taxonomy" id="300843"/>
    <lineage>
        <taxon>Eukaryota</taxon>
        <taxon>Viridiplantae</taxon>
        <taxon>Streptophyta</taxon>
        <taxon>Embryophyta</taxon>
        <taxon>Tracheophyta</taxon>
        <taxon>Spermatophyta</taxon>
        <taxon>Magnoliopsida</taxon>
        <taxon>eudicotyledons</taxon>
        <taxon>Gunneridae</taxon>
        <taxon>Pentapetalae</taxon>
        <taxon>asterids</taxon>
        <taxon>lamiids</taxon>
        <taxon>Lamiales</taxon>
        <taxon>Pedaliaceae</taxon>
        <taxon>Sesamum</taxon>
    </lineage>
</organism>
<dbReference type="GO" id="GO:0003677">
    <property type="term" value="F:DNA binding"/>
    <property type="evidence" value="ECO:0007669"/>
    <property type="project" value="UniProtKB-KW"/>
</dbReference>
<evidence type="ECO:0000256" key="1">
    <source>
        <dbReference type="ARBA" id="ARBA00004123"/>
    </source>
</evidence>
<reference evidence="5" key="2">
    <citation type="journal article" date="2024" name="Plant">
        <title>Genomic evolution and insights into agronomic trait innovations of Sesamum species.</title>
        <authorList>
            <person name="Miao H."/>
            <person name="Wang L."/>
            <person name="Qu L."/>
            <person name="Liu H."/>
            <person name="Sun Y."/>
            <person name="Le M."/>
            <person name="Wang Q."/>
            <person name="Wei S."/>
            <person name="Zheng Y."/>
            <person name="Lin W."/>
            <person name="Duan Y."/>
            <person name="Cao H."/>
            <person name="Xiong S."/>
            <person name="Wang X."/>
            <person name="Wei L."/>
            <person name="Li C."/>
            <person name="Ma Q."/>
            <person name="Ju M."/>
            <person name="Zhao R."/>
            <person name="Li G."/>
            <person name="Mu C."/>
            <person name="Tian Q."/>
            <person name="Mei H."/>
            <person name="Zhang T."/>
            <person name="Gao T."/>
            <person name="Zhang H."/>
        </authorList>
    </citation>
    <scope>NUCLEOTIDE SEQUENCE</scope>
    <source>
        <strain evidence="5">G02</strain>
    </source>
</reference>
<dbReference type="PANTHER" id="PTHR36968:SF13">
    <property type="entry name" value="HOMEOBOX-DDT DOMAIN PROTEIN RLT1"/>
    <property type="match status" value="1"/>
</dbReference>
<keyword evidence="5" id="KW-0238">DNA-binding</keyword>
<evidence type="ECO:0000256" key="2">
    <source>
        <dbReference type="ARBA" id="ARBA00023242"/>
    </source>
</evidence>
<evidence type="ECO:0000259" key="4">
    <source>
        <dbReference type="PROSITE" id="PS50827"/>
    </source>
</evidence>
<evidence type="ECO:0000313" key="5">
    <source>
        <dbReference type="EMBL" id="KAL0425474.1"/>
    </source>
</evidence>
<dbReference type="AlphaFoldDB" id="A0AAW2V905"/>
<dbReference type="InterPro" id="IPR018501">
    <property type="entry name" value="DDT_dom"/>
</dbReference>
<feature type="domain" description="DDT" evidence="4">
    <location>
        <begin position="242"/>
        <end position="290"/>
    </location>
</feature>
<sequence length="290" mass="34509">MCDDSLTNRFFLEVPAEQQDRYRSSYDTQLYGQYDVKHIKASSAGPHEAVESKIRADTYGHVAPAYLYDAPVDGPTTKSLSNMHGDVHVAREHGVEGQAKSMDVYSQPGRQMQFSVSPRNTDFMTHNEVNLHMERKRKSDEARIAREVQAHEKKIQKELEKQDLLRRKREEQMRKEMETQDRERRKEEQRMIREQQRQEEKFQREMERREKFMQKELLQLCLNINSVQLRMPFAIQRWINSEENVGNLLMVWKFCVTFADVLGLWPFMLDEFIQAFHEYVSFGTHLEFPI</sequence>
<accession>A0AAW2V905</accession>
<comment type="caution">
    <text evidence="5">The sequence shown here is derived from an EMBL/GenBank/DDBJ whole genome shotgun (WGS) entry which is preliminary data.</text>
</comment>
<dbReference type="PANTHER" id="PTHR36968">
    <property type="entry name" value="HOMEOBOX-DDT DOMAIN PROTEIN RLT2"/>
    <property type="match status" value="1"/>
</dbReference>
<dbReference type="GO" id="GO:0005634">
    <property type="term" value="C:nucleus"/>
    <property type="evidence" value="ECO:0007669"/>
    <property type="project" value="UniProtKB-SubCell"/>
</dbReference>
<feature type="region of interest" description="Disordered" evidence="3">
    <location>
        <begin position="157"/>
        <end position="204"/>
    </location>
</feature>
<protein>
    <submittedName>
        <fullName evidence="5">Homeobox-DDT domain protein RLT1</fullName>
    </submittedName>
</protein>
<dbReference type="PROSITE" id="PS50827">
    <property type="entry name" value="DDT"/>
    <property type="match status" value="1"/>
</dbReference>
<dbReference type="EMBL" id="JACGWJ010000004">
    <property type="protein sequence ID" value="KAL0425474.1"/>
    <property type="molecule type" value="Genomic_DNA"/>
</dbReference>
<proteinExistence type="predicted"/>
<keyword evidence="5" id="KW-0371">Homeobox</keyword>